<reference evidence="1 2" key="1">
    <citation type="journal article" date="2019" name="Environ. Microbiol.">
        <title>At the nexus of three kingdoms: the genome of the mycorrhizal fungus Gigaspora margarita provides insights into plant, endobacterial and fungal interactions.</title>
        <authorList>
            <person name="Venice F."/>
            <person name="Ghignone S."/>
            <person name="Salvioli di Fossalunga A."/>
            <person name="Amselem J."/>
            <person name="Novero M."/>
            <person name="Xianan X."/>
            <person name="Sedzielewska Toro K."/>
            <person name="Morin E."/>
            <person name="Lipzen A."/>
            <person name="Grigoriev I.V."/>
            <person name="Henrissat B."/>
            <person name="Martin F.M."/>
            <person name="Bonfante P."/>
        </authorList>
    </citation>
    <scope>NUCLEOTIDE SEQUENCE [LARGE SCALE GENOMIC DNA]</scope>
    <source>
        <strain evidence="1 2">BEG34</strain>
    </source>
</reference>
<accession>A0A8H4AJL2</accession>
<evidence type="ECO:0000313" key="1">
    <source>
        <dbReference type="EMBL" id="KAF0503175.1"/>
    </source>
</evidence>
<comment type="caution">
    <text evidence="1">The sequence shown here is derived from an EMBL/GenBank/DDBJ whole genome shotgun (WGS) entry which is preliminary data.</text>
</comment>
<protein>
    <submittedName>
        <fullName evidence="1">Uncharacterized protein</fullName>
    </submittedName>
</protein>
<dbReference type="EMBL" id="WTPW01000516">
    <property type="protein sequence ID" value="KAF0503175.1"/>
    <property type="molecule type" value="Genomic_DNA"/>
</dbReference>
<proteinExistence type="predicted"/>
<dbReference type="Proteomes" id="UP000439903">
    <property type="component" value="Unassembled WGS sequence"/>
</dbReference>
<gene>
    <name evidence="1" type="ORF">F8M41_019673</name>
</gene>
<keyword evidence="2" id="KW-1185">Reference proteome</keyword>
<name>A0A8H4AJL2_GIGMA</name>
<dbReference type="AlphaFoldDB" id="A0A8H4AJL2"/>
<evidence type="ECO:0000313" key="2">
    <source>
        <dbReference type="Proteomes" id="UP000439903"/>
    </source>
</evidence>
<organism evidence="1 2">
    <name type="scientific">Gigaspora margarita</name>
    <dbReference type="NCBI Taxonomy" id="4874"/>
    <lineage>
        <taxon>Eukaryota</taxon>
        <taxon>Fungi</taxon>
        <taxon>Fungi incertae sedis</taxon>
        <taxon>Mucoromycota</taxon>
        <taxon>Glomeromycotina</taxon>
        <taxon>Glomeromycetes</taxon>
        <taxon>Diversisporales</taxon>
        <taxon>Gigasporaceae</taxon>
        <taxon>Gigaspora</taxon>
    </lineage>
</organism>
<sequence length="66" mass="7449">MSEKAQAASCLPPPQTRITLQQKWFSIHTSAEVKHSNPQAQQNSFLLHYFVEVQKSSPQGVFGELH</sequence>